<comment type="function">
    <text evidence="1">Regulates expression of the glpD operon. In the presence of glycerol 3-phosphate (G3P) causes antitermination of transcription of glpD at the inverted repeat of the leader region to enhance its transcription. Binds and stabilizes glpD leader mRNA.</text>
</comment>
<dbReference type="PIRSF" id="PIRSF016897">
    <property type="entry name" value="GlpP"/>
    <property type="match status" value="1"/>
</dbReference>
<dbReference type="RefSeq" id="WP_188856238.1">
    <property type="nucleotide sequence ID" value="NZ_BMOS01000005.1"/>
</dbReference>
<reference evidence="2" key="1">
    <citation type="journal article" date="2014" name="Int. J. Syst. Evol. Microbiol.">
        <title>Complete genome sequence of Corynebacterium casei LMG S-19264T (=DSM 44701T), isolated from a smear-ripened cheese.</title>
        <authorList>
            <consortium name="US DOE Joint Genome Institute (JGI-PGF)"/>
            <person name="Walter F."/>
            <person name="Albersmeier A."/>
            <person name="Kalinowski J."/>
            <person name="Ruckert C."/>
        </authorList>
    </citation>
    <scope>NUCLEOTIDE SEQUENCE</scope>
    <source>
        <strain evidence="2">JCM 17251</strain>
    </source>
</reference>
<gene>
    <name evidence="2" type="primary">glpP</name>
    <name evidence="2" type="ORF">GCM10007971_09510</name>
</gene>
<dbReference type="Pfam" id="PF04309">
    <property type="entry name" value="G3P_antiterm"/>
    <property type="match status" value="1"/>
</dbReference>
<evidence type="ECO:0000256" key="1">
    <source>
        <dbReference type="PIRNR" id="PIRNR016897"/>
    </source>
</evidence>
<dbReference type="InterPro" id="IPR013785">
    <property type="entry name" value="Aldolase_TIM"/>
</dbReference>
<dbReference type="GO" id="GO:0006355">
    <property type="term" value="P:regulation of DNA-templated transcription"/>
    <property type="evidence" value="ECO:0007669"/>
    <property type="project" value="InterPro"/>
</dbReference>
<name>A0A917XU27_9BACI</name>
<accession>A0A917XU27</accession>
<proteinExistence type="predicted"/>
<organism evidence="2 3">
    <name type="scientific">Oceanobacillus indicireducens</name>
    <dbReference type="NCBI Taxonomy" id="1004261"/>
    <lineage>
        <taxon>Bacteria</taxon>
        <taxon>Bacillati</taxon>
        <taxon>Bacillota</taxon>
        <taxon>Bacilli</taxon>
        <taxon>Bacillales</taxon>
        <taxon>Bacillaceae</taxon>
        <taxon>Oceanobacillus</taxon>
    </lineage>
</organism>
<sequence length="188" mass="20540">MSSIVDLVESQVIASVKSKQQLEFAANSKANIVFLLTGNLITTKKYINHLKKYNKIIFVHIDFIDGLANTRSAIEYIANIWQPKGIITTKSNLIKFAKEEGLMAIQRIFLIDGNAMKKGIEIAHSSKPDAIEVLPGIMPDIIDNLTKLTHLPIIAGGLVSNKKQITDGLQAGALAMSAGDSKLWNLSL</sequence>
<keyword evidence="1" id="KW-0805">Transcription regulation</keyword>
<dbReference type="SUPFAM" id="SSF110391">
    <property type="entry name" value="GlpP-like"/>
    <property type="match status" value="1"/>
</dbReference>
<keyword evidence="1" id="KW-0319">Glycerol metabolism</keyword>
<dbReference type="Proteomes" id="UP000624041">
    <property type="component" value="Unassembled WGS sequence"/>
</dbReference>
<keyword evidence="3" id="KW-1185">Reference proteome</keyword>
<dbReference type="EMBL" id="BMOS01000005">
    <property type="protein sequence ID" value="GGN53252.1"/>
    <property type="molecule type" value="Genomic_DNA"/>
</dbReference>
<comment type="caution">
    <text evidence="2">The sequence shown here is derived from an EMBL/GenBank/DDBJ whole genome shotgun (WGS) entry which is preliminary data.</text>
</comment>
<keyword evidence="1" id="KW-0694">RNA-binding</keyword>
<dbReference type="PANTHER" id="PTHR35787:SF1">
    <property type="entry name" value="GLYCEROL UPTAKE OPERON ANTITERMINATOR REGULATORY PROTEIN"/>
    <property type="match status" value="1"/>
</dbReference>
<dbReference type="Gene3D" id="3.20.20.70">
    <property type="entry name" value="Aldolase class I"/>
    <property type="match status" value="1"/>
</dbReference>
<keyword evidence="1" id="KW-0804">Transcription</keyword>
<dbReference type="GO" id="GO:0006071">
    <property type="term" value="P:glycerol metabolic process"/>
    <property type="evidence" value="ECO:0007669"/>
    <property type="project" value="UniProtKB-UniRule"/>
</dbReference>
<dbReference type="AlphaFoldDB" id="A0A917XU27"/>
<reference evidence="2" key="2">
    <citation type="submission" date="2020-09" db="EMBL/GenBank/DDBJ databases">
        <authorList>
            <person name="Sun Q."/>
            <person name="Ohkuma M."/>
        </authorList>
    </citation>
    <scope>NUCLEOTIDE SEQUENCE</scope>
    <source>
        <strain evidence="2">JCM 17251</strain>
    </source>
</reference>
<dbReference type="PANTHER" id="PTHR35787">
    <property type="entry name" value="GLYCEROL UPTAKE OPERON ANTITERMINATOR REGULATORY PROTEIN"/>
    <property type="match status" value="1"/>
</dbReference>
<protein>
    <recommendedName>
        <fullName evidence="1">Glycerol uptake operon antiterminator regulatory protein</fullName>
    </recommendedName>
</protein>
<evidence type="ECO:0000313" key="3">
    <source>
        <dbReference type="Proteomes" id="UP000624041"/>
    </source>
</evidence>
<dbReference type="GO" id="GO:0003723">
    <property type="term" value="F:RNA binding"/>
    <property type="evidence" value="ECO:0007669"/>
    <property type="project" value="UniProtKB-KW"/>
</dbReference>
<evidence type="ECO:0000313" key="2">
    <source>
        <dbReference type="EMBL" id="GGN53252.1"/>
    </source>
</evidence>
<dbReference type="InterPro" id="IPR006699">
    <property type="entry name" value="GlpP"/>
</dbReference>